<name>A0AAV4FI50_9GAST</name>
<protein>
    <submittedName>
        <fullName evidence="1">Uncharacterized protein</fullName>
    </submittedName>
</protein>
<organism evidence="1 2">
    <name type="scientific">Elysia marginata</name>
    <dbReference type="NCBI Taxonomy" id="1093978"/>
    <lineage>
        <taxon>Eukaryota</taxon>
        <taxon>Metazoa</taxon>
        <taxon>Spiralia</taxon>
        <taxon>Lophotrochozoa</taxon>
        <taxon>Mollusca</taxon>
        <taxon>Gastropoda</taxon>
        <taxon>Heterobranchia</taxon>
        <taxon>Euthyneura</taxon>
        <taxon>Panpulmonata</taxon>
        <taxon>Sacoglossa</taxon>
        <taxon>Placobranchoidea</taxon>
        <taxon>Plakobranchidae</taxon>
        <taxon>Elysia</taxon>
    </lineage>
</organism>
<dbReference type="EMBL" id="BMAT01004410">
    <property type="protein sequence ID" value="GFR72943.1"/>
    <property type="molecule type" value="Genomic_DNA"/>
</dbReference>
<gene>
    <name evidence="1" type="ORF">ElyMa_002126000</name>
</gene>
<comment type="caution">
    <text evidence="1">The sequence shown here is derived from an EMBL/GenBank/DDBJ whole genome shotgun (WGS) entry which is preliminary data.</text>
</comment>
<sequence>MADGLTGLVSQLSAVKPRATYRCYYVIRFRLRRAKFPNVIRGGRLSGYWVNTSHILKAGERRPEVQAFVQSQHELTLCLNYPKVSAYRNFETYR</sequence>
<evidence type="ECO:0000313" key="2">
    <source>
        <dbReference type="Proteomes" id="UP000762676"/>
    </source>
</evidence>
<accession>A0AAV4FI50</accession>
<keyword evidence="2" id="KW-1185">Reference proteome</keyword>
<dbReference type="AlphaFoldDB" id="A0AAV4FI50"/>
<evidence type="ECO:0000313" key="1">
    <source>
        <dbReference type="EMBL" id="GFR72943.1"/>
    </source>
</evidence>
<proteinExistence type="predicted"/>
<dbReference type="Proteomes" id="UP000762676">
    <property type="component" value="Unassembled WGS sequence"/>
</dbReference>
<reference evidence="1 2" key="1">
    <citation type="journal article" date="2021" name="Elife">
        <title>Chloroplast acquisition without the gene transfer in kleptoplastic sea slugs, Plakobranchus ocellatus.</title>
        <authorList>
            <person name="Maeda T."/>
            <person name="Takahashi S."/>
            <person name="Yoshida T."/>
            <person name="Shimamura S."/>
            <person name="Takaki Y."/>
            <person name="Nagai Y."/>
            <person name="Toyoda A."/>
            <person name="Suzuki Y."/>
            <person name="Arimoto A."/>
            <person name="Ishii H."/>
            <person name="Satoh N."/>
            <person name="Nishiyama T."/>
            <person name="Hasebe M."/>
            <person name="Maruyama T."/>
            <person name="Minagawa J."/>
            <person name="Obokata J."/>
            <person name="Shigenobu S."/>
        </authorList>
    </citation>
    <scope>NUCLEOTIDE SEQUENCE [LARGE SCALE GENOMIC DNA]</scope>
</reference>